<dbReference type="GeneID" id="30156527"/>
<gene>
    <name evidence="1" type="ORF">L202_05218</name>
</gene>
<sequence>MPRDLLKGLDGNRKSRQPELNCLECVQALWIDSMDALWDLANLHSSQRSYLFRPILKIMPNARTVHIHDLKTNTNPALDQAGIKLFFMYTCFYA</sequence>
<comment type="caution">
    <text evidence="1">The sequence shown here is derived from an EMBL/GenBank/DDBJ whole genome shotgun (WGS) entry which is preliminary data.</text>
</comment>
<dbReference type="AlphaFoldDB" id="A0A1E3HLG4"/>
<evidence type="ECO:0000313" key="1">
    <source>
        <dbReference type="EMBL" id="ODN76556.1"/>
    </source>
</evidence>
<name>A0A1E3HLG4_9TREE</name>
<dbReference type="RefSeq" id="XP_018991930.1">
    <property type="nucleotide sequence ID" value="XM_019139439.1"/>
</dbReference>
<dbReference type="Proteomes" id="UP000094065">
    <property type="component" value="Unassembled WGS sequence"/>
</dbReference>
<dbReference type="EMBL" id="AWGJ01000008">
    <property type="protein sequence ID" value="ODN76556.1"/>
    <property type="molecule type" value="Genomic_DNA"/>
</dbReference>
<proteinExistence type="predicted"/>
<protein>
    <submittedName>
        <fullName evidence="1">Uncharacterized protein</fullName>
    </submittedName>
</protein>
<keyword evidence="2" id="KW-1185">Reference proteome</keyword>
<evidence type="ECO:0000313" key="2">
    <source>
        <dbReference type="Proteomes" id="UP000094065"/>
    </source>
</evidence>
<organism evidence="1 2">
    <name type="scientific">Cryptococcus amylolentus CBS 6039</name>
    <dbReference type="NCBI Taxonomy" id="1295533"/>
    <lineage>
        <taxon>Eukaryota</taxon>
        <taxon>Fungi</taxon>
        <taxon>Dikarya</taxon>
        <taxon>Basidiomycota</taxon>
        <taxon>Agaricomycotina</taxon>
        <taxon>Tremellomycetes</taxon>
        <taxon>Tremellales</taxon>
        <taxon>Cryptococcaceae</taxon>
        <taxon>Cryptococcus</taxon>
    </lineage>
</organism>
<accession>A0A1E3HLG4</accession>
<reference evidence="1 2" key="1">
    <citation type="submission" date="2016-06" db="EMBL/GenBank/DDBJ databases">
        <title>Evolution of pathogenesis and genome organization in the Tremellales.</title>
        <authorList>
            <person name="Cuomo C."/>
            <person name="Litvintseva A."/>
            <person name="Heitman J."/>
            <person name="Chen Y."/>
            <person name="Sun S."/>
            <person name="Springer D."/>
            <person name="Dromer F."/>
            <person name="Young S."/>
            <person name="Zeng Q."/>
            <person name="Chapman S."/>
            <person name="Gujja S."/>
            <person name="Saif S."/>
            <person name="Birren B."/>
        </authorList>
    </citation>
    <scope>NUCLEOTIDE SEQUENCE [LARGE SCALE GENOMIC DNA]</scope>
    <source>
        <strain evidence="1 2">CBS 6039</strain>
    </source>
</reference>